<name>T0KRD1_COLGC</name>
<protein>
    <submittedName>
        <fullName evidence="2">Uncharacterized protein</fullName>
    </submittedName>
</protein>
<dbReference type="HOGENOM" id="CLU_027146_1_0_1"/>
<comment type="caution">
    <text evidence="2">The sequence shown here is derived from an EMBL/GenBank/DDBJ whole genome shotgun (WGS) entry which is preliminary data.</text>
</comment>
<evidence type="ECO:0000256" key="1">
    <source>
        <dbReference type="SAM" id="MobiDB-lite"/>
    </source>
</evidence>
<feature type="compositionally biased region" description="Acidic residues" evidence="1">
    <location>
        <begin position="469"/>
        <end position="481"/>
    </location>
</feature>
<dbReference type="OrthoDB" id="4360026at2759"/>
<dbReference type="Proteomes" id="UP000015530">
    <property type="component" value="Unassembled WGS sequence"/>
</dbReference>
<proteinExistence type="predicted"/>
<dbReference type="AlphaFoldDB" id="T0KRD1"/>
<sequence length="481" mass="56415">MSNIIPEMPTDAVTPYCIWYPDVATKETYRELSWQYPRMRYQVGRACAVAGYNKLFDELQLLPDVSIAEEAEDNNNAYIRDAIISKPVRYAVMNDYTRTIDIDKPRAGACLKGDTAVRSSLEKKRPHGHDTEECDFLRYSSHYFDIQKDRHIRPKHWRGPEYTLLQSRYADLIYKPLPRDLPPINKDILIIIAAWDGNIDRYSRLRRPQPVENEISAVIRGAYHHTPFARWLETCLEDPFPEKSESVLVRQAINARFIMNNDLSRIDRFTHGDSLPEFFWWPHCPHPITLREFAWRRPDVKHQIAVACIAGEYRELSDELAVNLTPTADMWEVAQQCPDEYYREQVKKYADAQGVTLYRIFSSGSDRYLGRIKEMYRTSYLMHLPKELHNSPDEHDKDWEEWDHPAGELFNYHMDSQIADWQTFISAKNDAIESLGNTYGCFYHLSADDLRRRSEPGPEPPFPKKFGSDEDNTEQDDIYTW</sequence>
<organism evidence="2 3">
    <name type="scientific">Colletotrichum gloeosporioides (strain Cg-14)</name>
    <name type="common">Anthracnose fungus</name>
    <name type="synonym">Glomerella cingulata</name>
    <dbReference type="NCBI Taxonomy" id="1237896"/>
    <lineage>
        <taxon>Eukaryota</taxon>
        <taxon>Fungi</taxon>
        <taxon>Dikarya</taxon>
        <taxon>Ascomycota</taxon>
        <taxon>Pezizomycotina</taxon>
        <taxon>Sordariomycetes</taxon>
        <taxon>Hypocreomycetidae</taxon>
        <taxon>Glomerellales</taxon>
        <taxon>Glomerellaceae</taxon>
        <taxon>Colletotrichum</taxon>
        <taxon>Colletotrichum gloeosporioides species complex</taxon>
    </lineage>
</organism>
<dbReference type="EMBL" id="AMYD01000981">
    <property type="protein sequence ID" value="EQB55218.1"/>
    <property type="molecule type" value="Genomic_DNA"/>
</dbReference>
<accession>T0KRD1</accession>
<evidence type="ECO:0000313" key="2">
    <source>
        <dbReference type="EMBL" id="EQB55218.1"/>
    </source>
</evidence>
<gene>
    <name evidence="2" type="ORF">CGLO_04871</name>
</gene>
<reference evidence="3" key="1">
    <citation type="journal article" date="2013" name="Mol. Plant Microbe Interact.">
        <title>Global aspects of pacC regulation of pathogenicity genes in Colletotrichum gloeosporioides as revealed by transcriptome analysis.</title>
        <authorList>
            <person name="Alkan N."/>
            <person name="Meng X."/>
            <person name="Friedlander G."/>
            <person name="Reuveni E."/>
            <person name="Sukno S."/>
            <person name="Sherman A."/>
            <person name="Thon M."/>
            <person name="Fluhr R."/>
            <person name="Prusky D."/>
        </authorList>
    </citation>
    <scope>NUCLEOTIDE SEQUENCE [LARGE SCALE GENOMIC DNA]</scope>
    <source>
        <strain evidence="3">Cg-14</strain>
    </source>
</reference>
<feature type="region of interest" description="Disordered" evidence="1">
    <location>
        <begin position="452"/>
        <end position="481"/>
    </location>
</feature>
<evidence type="ECO:0000313" key="3">
    <source>
        <dbReference type="Proteomes" id="UP000015530"/>
    </source>
</evidence>
<dbReference type="OMA" id="HFPHENT"/>